<evidence type="ECO:0000313" key="7">
    <source>
        <dbReference type="EMBL" id="CAB4558500.1"/>
    </source>
</evidence>
<gene>
    <name evidence="7" type="ORF">UFOPK1561_00754</name>
</gene>
<sequence length="358" mass="38976">MALPKIYWRLPASTKRVVDSLPSIIQIVLAATTAYTISFYLLGHANPLFSVTVAIASLGFTRDARLRRVFETALGMVIGIALSEVLLILWGVGVWQMTLVLFVALVSARFLSGTAAFALTVGSQAMLVYIMPEPDGGVFIRSFDGMVGGIVALLFTAFVPRDPMGSTAKDAGKLFTVFLNAVDAMALALRSADVKIADAALVRVRGSQPLVDNWRMSLDSAISISKISPFMRKHRADISDQIRLMQGMDLAVRNLRVVVRRVDFLIRDGKPRLYLAELLEEISGATAVLARGLDGSDALFEAREMLLTTIKKLDPKLFGIEDQLREASVLLLLRPLVVDLLAATGLPEDQARSALPHI</sequence>
<name>A0A6J6D3P4_9ZZZZ</name>
<evidence type="ECO:0000256" key="1">
    <source>
        <dbReference type="ARBA" id="ARBA00004141"/>
    </source>
</evidence>
<dbReference type="GO" id="GO:0016020">
    <property type="term" value="C:membrane"/>
    <property type="evidence" value="ECO:0007669"/>
    <property type="project" value="UniProtKB-SubCell"/>
</dbReference>
<comment type="subcellular location">
    <subcellularLocation>
        <location evidence="1">Membrane</location>
        <topology evidence="1">Multi-pass membrane protein</topology>
    </subcellularLocation>
</comment>
<evidence type="ECO:0000256" key="2">
    <source>
        <dbReference type="ARBA" id="ARBA00022692"/>
    </source>
</evidence>
<feature type="transmembrane region" description="Helical" evidence="5">
    <location>
        <begin position="138"/>
        <end position="159"/>
    </location>
</feature>
<evidence type="ECO:0000256" key="5">
    <source>
        <dbReference type="SAM" id="Phobius"/>
    </source>
</evidence>
<keyword evidence="3 5" id="KW-1133">Transmembrane helix</keyword>
<feature type="domain" description="Integral membrane bound transporter" evidence="6">
    <location>
        <begin position="37"/>
        <end position="155"/>
    </location>
</feature>
<evidence type="ECO:0000256" key="3">
    <source>
        <dbReference type="ARBA" id="ARBA00022989"/>
    </source>
</evidence>
<feature type="transmembrane region" description="Helical" evidence="5">
    <location>
        <begin position="21"/>
        <end position="42"/>
    </location>
</feature>
<accession>A0A6J6D3P4</accession>
<dbReference type="InterPro" id="IPR049453">
    <property type="entry name" value="Memb_transporter_dom"/>
</dbReference>
<evidence type="ECO:0000256" key="4">
    <source>
        <dbReference type="ARBA" id="ARBA00023136"/>
    </source>
</evidence>
<feature type="transmembrane region" description="Helical" evidence="5">
    <location>
        <begin position="110"/>
        <end position="131"/>
    </location>
</feature>
<organism evidence="7">
    <name type="scientific">freshwater metagenome</name>
    <dbReference type="NCBI Taxonomy" id="449393"/>
    <lineage>
        <taxon>unclassified sequences</taxon>
        <taxon>metagenomes</taxon>
        <taxon>ecological metagenomes</taxon>
    </lineage>
</organism>
<keyword evidence="4 5" id="KW-0472">Membrane</keyword>
<feature type="transmembrane region" description="Helical" evidence="5">
    <location>
        <begin position="76"/>
        <end position="104"/>
    </location>
</feature>
<dbReference type="AlphaFoldDB" id="A0A6J6D3P4"/>
<proteinExistence type="predicted"/>
<reference evidence="7" key="1">
    <citation type="submission" date="2020-05" db="EMBL/GenBank/DDBJ databases">
        <authorList>
            <person name="Chiriac C."/>
            <person name="Salcher M."/>
            <person name="Ghai R."/>
            <person name="Kavagutti S V."/>
        </authorList>
    </citation>
    <scope>NUCLEOTIDE SEQUENCE</scope>
</reference>
<dbReference type="Pfam" id="PF13515">
    <property type="entry name" value="FUSC_2"/>
    <property type="match status" value="1"/>
</dbReference>
<protein>
    <submittedName>
        <fullName evidence="7">Unannotated protein</fullName>
    </submittedName>
</protein>
<keyword evidence="2 5" id="KW-0812">Transmembrane</keyword>
<dbReference type="EMBL" id="CAEZSZ010000091">
    <property type="protein sequence ID" value="CAB4558500.1"/>
    <property type="molecule type" value="Genomic_DNA"/>
</dbReference>
<evidence type="ECO:0000259" key="6">
    <source>
        <dbReference type="Pfam" id="PF13515"/>
    </source>
</evidence>